<organism evidence="1 2">
    <name type="scientific">Cannabis sativa</name>
    <name type="common">Hemp</name>
    <name type="synonym">Marijuana</name>
    <dbReference type="NCBI Taxonomy" id="3483"/>
    <lineage>
        <taxon>Eukaryota</taxon>
        <taxon>Viridiplantae</taxon>
        <taxon>Streptophyta</taxon>
        <taxon>Embryophyta</taxon>
        <taxon>Tracheophyta</taxon>
        <taxon>Spermatophyta</taxon>
        <taxon>Magnoliopsida</taxon>
        <taxon>eudicotyledons</taxon>
        <taxon>Gunneridae</taxon>
        <taxon>Pentapetalae</taxon>
        <taxon>rosids</taxon>
        <taxon>fabids</taxon>
        <taxon>Rosales</taxon>
        <taxon>Cannabaceae</taxon>
        <taxon>Cannabis</taxon>
    </lineage>
</organism>
<sequence>MEKGFLHRPTNVLSPVRRVKILEGFHALTPNGPTVEVEALEKRLAPNVGREVAPFLSGTPGPGCWKCLRVALGDLANLQQCRCFCLSP</sequence>
<accession>A0A803Q109</accession>
<proteinExistence type="predicted"/>
<reference evidence="1" key="2">
    <citation type="submission" date="2021-03" db="UniProtKB">
        <authorList>
            <consortium name="EnsemblPlants"/>
        </authorList>
    </citation>
    <scope>IDENTIFICATION</scope>
</reference>
<name>A0A803Q109_CANSA</name>
<protein>
    <submittedName>
        <fullName evidence="1">Uncharacterized protein</fullName>
    </submittedName>
</protein>
<dbReference type="Gramene" id="evm.model.07.1036">
    <property type="protein sequence ID" value="cds.evm.model.07.1036"/>
    <property type="gene ID" value="evm.TU.07.1036"/>
</dbReference>
<dbReference type="EMBL" id="UZAU01000655">
    <property type="status" value="NOT_ANNOTATED_CDS"/>
    <property type="molecule type" value="Genomic_DNA"/>
</dbReference>
<evidence type="ECO:0000313" key="1">
    <source>
        <dbReference type="EnsemblPlants" id="cds.evm.model.07.1036"/>
    </source>
</evidence>
<dbReference type="EnsemblPlants" id="evm.model.07.1036">
    <property type="protein sequence ID" value="cds.evm.model.07.1036"/>
    <property type="gene ID" value="evm.TU.07.1036"/>
</dbReference>
<reference evidence="1" key="1">
    <citation type="submission" date="2018-11" db="EMBL/GenBank/DDBJ databases">
        <authorList>
            <person name="Grassa J C."/>
        </authorList>
    </citation>
    <scope>NUCLEOTIDE SEQUENCE [LARGE SCALE GENOMIC DNA]</scope>
</reference>
<dbReference type="AlphaFoldDB" id="A0A803Q109"/>
<dbReference type="Proteomes" id="UP000596661">
    <property type="component" value="Chromosome 7"/>
</dbReference>
<keyword evidence="2" id="KW-1185">Reference proteome</keyword>
<evidence type="ECO:0000313" key="2">
    <source>
        <dbReference type="Proteomes" id="UP000596661"/>
    </source>
</evidence>